<feature type="domain" description="SANT" evidence="10">
    <location>
        <begin position="234"/>
        <end position="285"/>
    </location>
</feature>
<evidence type="ECO:0000313" key="12">
    <source>
        <dbReference type="Proteomes" id="UP001161247"/>
    </source>
</evidence>
<dbReference type="PROSITE" id="PS50934">
    <property type="entry name" value="SWIRM"/>
    <property type="match status" value="1"/>
</dbReference>
<dbReference type="Pfam" id="PF04433">
    <property type="entry name" value="SWIRM"/>
    <property type="match status" value="1"/>
</dbReference>
<evidence type="ECO:0000256" key="2">
    <source>
        <dbReference type="ARBA" id="ARBA00023015"/>
    </source>
</evidence>
<evidence type="ECO:0000256" key="7">
    <source>
        <dbReference type="SAM" id="MobiDB-lite"/>
    </source>
</evidence>
<sequence length="554" mass="62704">METSVSKPSVPATIEEPHLDLYTIPSYSSWFQWGNIHEIERISLREFFDGTSITRTPRIYKEYRDFIICRYREDPSRKLTFTDIRKSLVGDVSTLHKVFTFLEKWGLINFDGGHRKTASSEEEDRRVRVEEGAPHGVKVVLGPNQTKIATPPPPPLPLPRGSGSKFAAFASYSDVYGEKPEKDLRACWSCKKRCDSGLYQHPKEWSFILCKACFENGDYGRKSVYDFKFIDDKNEKGGWTEAETLLLLESVLKHGDDWELVAQNVKTKTKLDCISKLLQLPFGNLMLGSGVSKSNFWEMKSGNNNIGHTTTAASKIEESCYGEDKQKELKKDGQQNIAGEDQGPPQKRLCSMPELDASSYLMKQVARLSATVGQSVTASAADAAVAELCYENRCSRVIFDDDNLVDESKLPAPSNEEERFDAENANREREPAISELQETTLPKNVIPLTLRMRAATATSLGVAASHAKLLADQEEREIENLMATLIETQLKKLKRKAKFLENLEVIMENQHDRLEDIEEDMVEERMNVLQQIFSSGIPRWKDQTYVKSHNGNVI</sequence>
<evidence type="ECO:0000259" key="9">
    <source>
        <dbReference type="PROSITE" id="PS50934"/>
    </source>
</evidence>
<evidence type="ECO:0000256" key="5">
    <source>
        <dbReference type="ARBA" id="ARBA00023242"/>
    </source>
</evidence>
<dbReference type="SUPFAM" id="SSF46689">
    <property type="entry name" value="Homeodomain-like"/>
    <property type="match status" value="2"/>
</dbReference>
<proteinExistence type="predicted"/>
<dbReference type="SMART" id="SM00717">
    <property type="entry name" value="SANT"/>
    <property type="match status" value="1"/>
</dbReference>
<accession>A0AAV1DPI6</accession>
<dbReference type="InterPro" id="IPR007526">
    <property type="entry name" value="SWIRM"/>
</dbReference>
<name>A0AAV1DPI6_OLDCO</name>
<dbReference type="InterPro" id="IPR009057">
    <property type="entry name" value="Homeodomain-like_sf"/>
</dbReference>
<feature type="coiled-coil region" evidence="6">
    <location>
        <begin position="464"/>
        <end position="527"/>
    </location>
</feature>
<dbReference type="PANTHER" id="PTHR12802">
    <property type="entry name" value="SWI/SNF COMPLEX-RELATED"/>
    <property type="match status" value="1"/>
</dbReference>
<evidence type="ECO:0000256" key="3">
    <source>
        <dbReference type="ARBA" id="ARBA00023125"/>
    </source>
</evidence>
<dbReference type="Pfam" id="PF00249">
    <property type="entry name" value="Myb_DNA-binding"/>
    <property type="match status" value="1"/>
</dbReference>
<keyword evidence="3" id="KW-0238">DNA-binding</keyword>
<dbReference type="FunFam" id="1.10.10.10:FF:000020">
    <property type="entry name" value="SWI/SNF complex subunit SMARCC2 isoform c"/>
    <property type="match status" value="1"/>
</dbReference>
<keyword evidence="6" id="KW-0175">Coiled coil</keyword>
<evidence type="ECO:0000256" key="1">
    <source>
        <dbReference type="ARBA" id="ARBA00022473"/>
    </source>
</evidence>
<evidence type="ECO:0000259" key="10">
    <source>
        <dbReference type="PROSITE" id="PS51293"/>
    </source>
</evidence>
<dbReference type="InterPro" id="IPR017884">
    <property type="entry name" value="SANT_dom"/>
</dbReference>
<dbReference type="CDD" id="cd00167">
    <property type="entry name" value="SANT"/>
    <property type="match status" value="1"/>
</dbReference>
<dbReference type="PANTHER" id="PTHR12802:SF140">
    <property type="entry name" value="SWI_SNF COMPLEX SUBUNIT SWI3A"/>
    <property type="match status" value="1"/>
</dbReference>
<keyword evidence="1" id="KW-0217">Developmental protein</keyword>
<gene>
    <name evidence="11" type="ORF">OLC1_LOCUS16810</name>
</gene>
<keyword evidence="4" id="KW-0804">Transcription</keyword>
<protein>
    <submittedName>
        <fullName evidence="11">OLC1v1008479C3</fullName>
    </submittedName>
</protein>
<dbReference type="InterPro" id="IPR036388">
    <property type="entry name" value="WH-like_DNA-bd_sf"/>
</dbReference>
<evidence type="ECO:0000256" key="6">
    <source>
        <dbReference type="SAM" id="Coils"/>
    </source>
</evidence>
<dbReference type="Proteomes" id="UP001161247">
    <property type="component" value="Chromosome 6"/>
</dbReference>
<keyword evidence="12" id="KW-1185">Reference proteome</keyword>
<evidence type="ECO:0000259" key="8">
    <source>
        <dbReference type="PROSITE" id="PS50090"/>
    </source>
</evidence>
<dbReference type="InterPro" id="IPR001005">
    <property type="entry name" value="SANT/Myb"/>
</dbReference>
<dbReference type="Gene3D" id="1.10.10.10">
    <property type="entry name" value="Winged helix-like DNA-binding domain superfamily/Winged helix DNA-binding domain"/>
    <property type="match status" value="1"/>
</dbReference>
<evidence type="ECO:0000313" key="11">
    <source>
        <dbReference type="EMBL" id="CAI9108794.1"/>
    </source>
</evidence>
<feature type="domain" description="Myb-like" evidence="8">
    <location>
        <begin position="231"/>
        <end position="273"/>
    </location>
</feature>
<dbReference type="GO" id="GO:0003677">
    <property type="term" value="F:DNA binding"/>
    <property type="evidence" value="ECO:0007669"/>
    <property type="project" value="UniProtKB-KW"/>
</dbReference>
<dbReference type="Pfam" id="PF16495">
    <property type="entry name" value="SWIRM-assoc_1"/>
    <property type="match status" value="1"/>
</dbReference>
<organism evidence="11 12">
    <name type="scientific">Oldenlandia corymbosa var. corymbosa</name>
    <dbReference type="NCBI Taxonomy" id="529605"/>
    <lineage>
        <taxon>Eukaryota</taxon>
        <taxon>Viridiplantae</taxon>
        <taxon>Streptophyta</taxon>
        <taxon>Embryophyta</taxon>
        <taxon>Tracheophyta</taxon>
        <taxon>Spermatophyta</taxon>
        <taxon>Magnoliopsida</taxon>
        <taxon>eudicotyledons</taxon>
        <taxon>Gunneridae</taxon>
        <taxon>Pentapetalae</taxon>
        <taxon>asterids</taxon>
        <taxon>lamiids</taxon>
        <taxon>Gentianales</taxon>
        <taxon>Rubiaceae</taxon>
        <taxon>Rubioideae</taxon>
        <taxon>Spermacoceae</taxon>
        <taxon>Hedyotis-Oldenlandia complex</taxon>
        <taxon>Oldenlandia</taxon>
    </lineage>
</organism>
<reference evidence="11" key="1">
    <citation type="submission" date="2023-03" db="EMBL/GenBank/DDBJ databases">
        <authorList>
            <person name="Julca I."/>
        </authorList>
    </citation>
    <scope>NUCLEOTIDE SEQUENCE</scope>
</reference>
<keyword evidence="5" id="KW-0539">Nucleus</keyword>
<feature type="domain" description="SWIRM" evidence="9">
    <location>
        <begin position="22"/>
        <end position="119"/>
    </location>
</feature>
<keyword evidence="2" id="KW-0805">Transcription regulation</keyword>
<feature type="region of interest" description="Disordered" evidence="7">
    <location>
        <begin position="323"/>
        <end position="349"/>
    </location>
</feature>
<dbReference type="GO" id="GO:0005634">
    <property type="term" value="C:nucleus"/>
    <property type="evidence" value="ECO:0007669"/>
    <property type="project" value="UniProtKB-ARBA"/>
</dbReference>
<evidence type="ECO:0000256" key="4">
    <source>
        <dbReference type="ARBA" id="ARBA00023163"/>
    </source>
</evidence>
<dbReference type="Gene3D" id="1.10.10.60">
    <property type="entry name" value="Homeodomain-like"/>
    <property type="match status" value="1"/>
</dbReference>
<dbReference type="AlphaFoldDB" id="A0AAV1DPI6"/>
<dbReference type="PROSITE" id="PS51293">
    <property type="entry name" value="SANT"/>
    <property type="match status" value="1"/>
</dbReference>
<dbReference type="InterPro" id="IPR032451">
    <property type="entry name" value="SMARCC_C"/>
</dbReference>
<dbReference type="PROSITE" id="PS50090">
    <property type="entry name" value="MYB_LIKE"/>
    <property type="match status" value="1"/>
</dbReference>
<dbReference type="EMBL" id="OX459123">
    <property type="protein sequence ID" value="CAI9108794.1"/>
    <property type="molecule type" value="Genomic_DNA"/>
</dbReference>
<feature type="compositionally biased region" description="Basic and acidic residues" evidence="7">
    <location>
        <begin position="323"/>
        <end position="333"/>
    </location>
</feature>